<name>A0A022WB51_TRIRU</name>
<dbReference type="PANTHER" id="PTHR24223">
    <property type="entry name" value="ATP-BINDING CASSETTE SUB-FAMILY C"/>
    <property type="match status" value="1"/>
</dbReference>
<dbReference type="HOGENOM" id="CLU_1435406_0_0_1"/>
<reference evidence="7" key="1">
    <citation type="submission" date="2014-02" db="EMBL/GenBank/DDBJ databases">
        <title>The Genome Sequence of Trichophyton rubrum (morphotype fischeri) CBS 288.86.</title>
        <authorList>
            <consortium name="The Broad Institute Genomics Platform"/>
            <person name="Cuomo C.A."/>
            <person name="White T.C."/>
            <person name="Graser Y."/>
            <person name="Martinez-Rossi N."/>
            <person name="Heitman J."/>
            <person name="Young S.K."/>
            <person name="Zeng Q."/>
            <person name="Gargeya S."/>
            <person name="Abouelleil A."/>
            <person name="Alvarado L."/>
            <person name="Chapman S.B."/>
            <person name="Gainer-Dewar J."/>
            <person name="Goldberg J."/>
            <person name="Griggs A."/>
            <person name="Gujja S."/>
            <person name="Hansen M."/>
            <person name="Howarth C."/>
            <person name="Imamovic A."/>
            <person name="Larimer J."/>
            <person name="Martinez D."/>
            <person name="Murphy C."/>
            <person name="Pearson M.D."/>
            <person name="Persinoti G."/>
            <person name="Poon T."/>
            <person name="Priest M."/>
            <person name="Roberts A.D."/>
            <person name="Saif S."/>
            <person name="Shea T.D."/>
            <person name="Sykes S.N."/>
            <person name="Wortman J."/>
            <person name="Nusbaum C."/>
            <person name="Birren B."/>
        </authorList>
    </citation>
    <scope>NUCLEOTIDE SEQUENCE [LARGE SCALE GENOMIC DNA]</scope>
    <source>
        <strain evidence="7">CBS 288.86</strain>
    </source>
</reference>
<comment type="similarity">
    <text evidence="2">Belongs to the ABC transporter superfamily. ABCC family. Conjugate transporter (TC 3.A.1.208) subfamily.</text>
</comment>
<dbReference type="GO" id="GO:0016887">
    <property type="term" value="F:ATP hydrolysis activity"/>
    <property type="evidence" value="ECO:0007669"/>
    <property type="project" value="InterPro"/>
</dbReference>
<comment type="subcellular location">
    <subcellularLocation>
        <location evidence="1">Membrane</location>
        <topology evidence="1">Multi-pass membrane protein</topology>
    </subcellularLocation>
</comment>
<evidence type="ECO:0000256" key="4">
    <source>
        <dbReference type="ARBA" id="ARBA00022840"/>
    </source>
</evidence>
<evidence type="ECO:0000256" key="1">
    <source>
        <dbReference type="ARBA" id="ARBA00004141"/>
    </source>
</evidence>
<accession>A0A022WB51</accession>
<evidence type="ECO:0000256" key="5">
    <source>
        <dbReference type="SAM" id="MobiDB-lite"/>
    </source>
</evidence>
<dbReference type="GO" id="GO:0005524">
    <property type="term" value="F:ATP binding"/>
    <property type="evidence" value="ECO:0007669"/>
    <property type="project" value="UniProtKB-KW"/>
</dbReference>
<evidence type="ECO:0000259" key="6">
    <source>
        <dbReference type="Pfam" id="PF00005"/>
    </source>
</evidence>
<dbReference type="PANTHER" id="PTHR24223:SF456">
    <property type="entry name" value="MULTIDRUG RESISTANCE-ASSOCIATED PROTEIN LETHAL(2)03659"/>
    <property type="match status" value="1"/>
</dbReference>
<dbReference type="InterPro" id="IPR027417">
    <property type="entry name" value="P-loop_NTPase"/>
</dbReference>
<evidence type="ECO:0000256" key="2">
    <source>
        <dbReference type="ARBA" id="ARBA00009726"/>
    </source>
</evidence>
<protein>
    <recommendedName>
        <fullName evidence="6">ABC transporter domain-containing protein</fullName>
    </recommendedName>
</protein>
<keyword evidence="4" id="KW-0067">ATP-binding</keyword>
<dbReference type="InterPro" id="IPR003439">
    <property type="entry name" value="ABC_transporter-like_ATP-bd"/>
</dbReference>
<evidence type="ECO:0000256" key="3">
    <source>
        <dbReference type="ARBA" id="ARBA00022741"/>
    </source>
</evidence>
<feature type="region of interest" description="Disordered" evidence="5">
    <location>
        <begin position="121"/>
        <end position="170"/>
    </location>
</feature>
<dbReference type="AlphaFoldDB" id="A0A022WB51"/>
<gene>
    <name evidence="7" type="ORF">H103_02141</name>
</gene>
<dbReference type="InterPro" id="IPR050173">
    <property type="entry name" value="ABC_transporter_C-like"/>
</dbReference>
<keyword evidence="3" id="KW-0547">Nucleotide-binding</keyword>
<sequence length="193" mass="21486">MKVMRVLFACALEKDFEMLPDDELTDIGASGINLSGGQKWRISFARALYSRARILIMDDIFSALDAHTGRHLHIHALTGELSEERDKNSCYPSLHLENDAIKYAGTLVELRRTGTLSEILVEEDTKEEAKKSSPSPAFHKQSAEGDSANAQTGVQGQTKEPPRKFQQEEGREIGVVKLINYVKYLQNGGELPL</sequence>
<organism evidence="7">
    <name type="scientific">Trichophyton rubrum CBS 288.86</name>
    <dbReference type="NCBI Taxonomy" id="1215330"/>
    <lineage>
        <taxon>Eukaryota</taxon>
        <taxon>Fungi</taxon>
        <taxon>Dikarya</taxon>
        <taxon>Ascomycota</taxon>
        <taxon>Pezizomycotina</taxon>
        <taxon>Eurotiomycetes</taxon>
        <taxon>Eurotiomycetidae</taxon>
        <taxon>Onygenales</taxon>
        <taxon>Arthrodermataceae</taxon>
        <taxon>Trichophyton</taxon>
    </lineage>
</organism>
<feature type="domain" description="ABC transporter" evidence="6">
    <location>
        <begin position="25"/>
        <end position="60"/>
    </location>
</feature>
<dbReference type="Gene3D" id="3.40.50.300">
    <property type="entry name" value="P-loop containing nucleotide triphosphate hydrolases"/>
    <property type="match status" value="1"/>
</dbReference>
<dbReference type="GO" id="GO:0016020">
    <property type="term" value="C:membrane"/>
    <property type="evidence" value="ECO:0007669"/>
    <property type="project" value="UniProtKB-SubCell"/>
</dbReference>
<proteinExistence type="inferred from homology"/>
<evidence type="ECO:0000313" key="7">
    <source>
        <dbReference type="EMBL" id="EZF55313.1"/>
    </source>
</evidence>
<feature type="compositionally biased region" description="Polar residues" evidence="5">
    <location>
        <begin position="148"/>
        <end position="158"/>
    </location>
</feature>
<dbReference type="SUPFAM" id="SSF52540">
    <property type="entry name" value="P-loop containing nucleoside triphosphate hydrolases"/>
    <property type="match status" value="1"/>
</dbReference>
<dbReference type="Proteomes" id="UP000023758">
    <property type="component" value="Unassembled WGS sequence"/>
</dbReference>
<dbReference type="GO" id="GO:0042626">
    <property type="term" value="F:ATPase-coupled transmembrane transporter activity"/>
    <property type="evidence" value="ECO:0007669"/>
    <property type="project" value="TreeGrafter"/>
</dbReference>
<feature type="compositionally biased region" description="Basic and acidic residues" evidence="5">
    <location>
        <begin position="160"/>
        <end position="170"/>
    </location>
</feature>
<dbReference type="EMBL" id="KK207754">
    <property type="protein sequence ID" value="EZF55313.1"/>
    <property type="molecule type" value="Genomic_DNA"/>
</dbReference>
<dbReference type="Pfam" id="PF00005">
    <property type="entry name" value="ABC_tran"/>
    <property type="match status" value="1"/>
</dbReference>